<organism evidence="1 2">
    <name type="scientific">Paenibacillus alvei</name>
    <name type="common">Bacillus alvei</name>
    <dbReference type="NCBI Taxonomy" id="44250"/>
    <lineage>
        <taxon>Bacteria</taxon>
        <taxon>Bacillati</taxon>
        <taxon>Bacillota</taxon>
        <taxon>Bacilli</taxon>
        <taxon>Bacillales</taxon>
        <taxon>Paenibacillaceae</taxon>
        <taxon>Paenibacillus</taxon>
    </lineage>
</organism>
<comment type="caution">
    <text evidence="1">The sequence shown here is derived from an EMBL/GenBank/DDBJ whole genome shotgun (WGS) entry which is preliminary data.</text>
</comment>
<keyword evidence="2" id="KW-1185">Reference proteome</keyword>
<sequence>MPDGLDGEITSIPSSGEARAVTTREHYGTINGIQIYRTRFGAVEGLPKPQKDTIYIVSSITAQAVPDRDDVFIPDDIVRDEQGRVIGCRALGRI</sequence>
<accession>A0ABT4GUM9</accession>
<name>A0ABT4GUM9_PAEAL</name>
<dbReference type="RefSeq" id="WP_268599585.1">
    <property type="nucleotide sequence ID" value="NZ_JAMDNP010000011.1"/>
</dbReference>
<protein>
    <submittedName>
        <fullName evidence="1">Uncharacterized protein</fullName>
    </submittedName>
</protein>
<evidence type="ECO:0000313" key="1">
    <source>
        <dbReference type="EMBL" id="MCY9760406.1"/>
    </source>
</evidence>
<reference evidence="1 2" key="1">
    <citation type="submission" date="2022-05" db="EMBL/GenBank/DDBJ databases">
        <title>Genome Sequencing of Bee-Associated Microbes.</title>
        <authorList>
            <person name="Dunlap C."/>
        </authorList>
    </citation>
    <scope>NUCLEOTIDE SEQUENCE [LARGE SCALE GENOMIC DNA]</scope>
    <source>
        <strain evidence="1 2">NRRL B-04010</strain>
    </source>
</reference>
<gene>
    <name evidence="1" type="ORF">M5X12_07425</name>
</gene>
<dbReference type="EMBL" id="JAMDNP010000011">
    <property type="protein sequence ID" value="MCY9760406.1"/>
    <property type="molecule type" value="Genomic_DNA"/>
</dbReference>
<proteinExistence type="predicted"/>
<evidence type="ECO:0000313" key="2">
    <source>
        <dbReference type="Proteomes" id="UP001527181"/>
    </source>
</evidence>
<dbReference type="Proteomes" id="UP001527181">
    <property type="component" value="Unassembled WGS sequence"/>
</dbReference>